<dbReference type="AlphaFoldDB" id="A0A5C1AJF7"/>
<feature type="region of interest" description="Disordered" evidence="2">
    <location>
        <begin position="403"/>
        <end position="422"/>
    </location>
</feature>
<evidence type="ECO:0000256" key="1">
    <source>
        <dbReference type="ARBA" id="ARBA00022612"/>
    </source>
</evidence>
<reference evidence="5" key="1">
    <citation type="submission" date="2019-08" db="EMBL/GenBank/DDBJ databases">
        <title>Limnoglobus roseus gen. nov., sp. nov., a novel freshwater planctomycete with a giant genome from the family Gemmataceae.</title>
        <authorList>
            <person name="Kulichevskaya I.S."/>
            <person name="Naumoff D.G."/>
            <person name="Miroshnikov K."/>
            <person name="Ivanova A."/>
            <person name="Philippov D.A."/>
            <person name="Hakobyan A."/>
            <person name="Rijpstra I.C."/>
            <person name="Sinninghe Damste J.S."/>
            <person name="Liesack W."/>
            <person name="Dedysh S.N."/>
        </authorList>
    </citation>
    <scope>NUCLEOTIDE SEQUENCE [LARGE SCALE GENOMIC DNA]</scope>
    <source>
        <strain evidence="5">PX52</strain>
    </source>
</reference>
<dbReference type="KEGG" id="lrs:PX52LOC_06399"/>
<protein>
    <recommendedName>
        <fullName evidence="3">Terminase large subunit gp17-like C-terminal domain-containing protein</fullName>
    </recommendedName>
</protein>
<feature type="domain" description="Terminase large subunit gp17-like C-terminal" evidence="3">
    <location>
        <begin position="244"/>
        <end position="394"/>
    </location>
</feature>
<organism evidence="4 5">
    <name type="scientific">Limnoglobus roseus</name>
    <dbReference type="NCBI Taxonomy" id="2598579"/>
    <lineage>
        <taxon>Bacteria</taxon>
        <taxon>Pseudomonadati</taxon>
        <taxon>Planctomycetota</taxon>
        <taxon>Planctomycetia</taxon>
        <taxon>Gemmatales</taxon>
        <taxon>Gemmataceae</taxon>
        <taxon>Limnoglobus</taxon>
    </lineage>
</organism>
<keyword evidence="5" id="KW-1185">Reference proteome</keyword>
<evidence type="ECO:0000313" key="5">
    <source>
        <dbReference type="Proteomes" id="UP000324974"/>
    </source>
</evidence>
<sequence length="422" mass="46936">MAGNQLGKTIAGGNEEAIHATGLYPDWWTGKRWEDPTKSWVAGVTGESTRDNPQRILLGERGAFGTGAIPKRCILDYASARGIPGLVDTVQVKHVSGGTSYIAFKSYEKGREKWQGETLHRVWFDEEPPLDIYIEGLTRTNATSGIVTVTFTPLLGMSDTVLRFIGDGEAKAPGTHVTNMTIDDAEHYSPEQRAAIVASYPPHEREARAKGVPILGSGRVFPISEESIRIDPITIPAHWAQIGALDFGWDHPTAGVRLCYDRDADCIYVTHTHRLKEATPVIHAATLKSWGDWLPWAWPHDGLQHDKGSGEQLAAQYKAQGLNMLHERATFPDGSNGVEAGIMEMLDRMQTGRLKVFSTLTEWFEEFRMYHRKDGLIVKERDDLMAATRYGVMMLRYAKTRPVKRTPTTPHAGASTNAWMAR</sequence>
<proteinExistence type="predicted"/>
<evidence type="ECO:0000313" key="4">
    <source>
        <dbReference type="EMBL" id="QEL19331.1"/>
    </source>
</evidence>
<dbReference type="Gene3D" id="3.30.420.280">
    <property type="match status" value="1"/>
</dbReference>
<dbReference type="Pfam" id="PF03237">
    <property type="entry name" value="Terminase_6N"/>
    <property type="match status" value="1"/>
</dbReference>
<dbReference type="Proteomes" id="UP000324974">
    <property type="component" value="Chromosome"/>
</dbReference>
<dbReference type="InterPro" id="IPR035421">
    <property type="entry name" value="Terminase_6C"/>
</dbReference>
<evidence type="ECO:0000259" key="3">
    <source>
        <dbReference type="Pfam" id="PF17289"/>
    </source>
</evidence>
<name>A0A5C1AJF7_9BACT</name>
<dbReference type="EMBL" id="CP042425">
    <property type="protein sequence ID" value="QEL19331.1"/>
    <property type="molecule type" value="Genomic_DNA"/>
</dbReference>
<accession>A0A5C1AJF7</accession>
<dbReference type="Pfam" id="PF17289">
    <property type="entry name" value="Terminase_6C"/>
    <property type="match status" value="1"/>
</dbReference>
<gene>
    <name evidence="4" type="ORF">PX52LOC_06399</name>
</gene>
<evidence type="ECO:0000256" key="2">
    <source>
        <dbReference type="SAM" id="MobiDB-lite"/>
    </source>
</evidence>
<keyword evidence="1" id="KW-1188">Viral release from host cell</keyword>